<gene>
    <name evidence="1" type="ORF">C5167_039645</name>
</gene>
<name>A0A4Y7ICP5_PAPSO</name>
<dbReference type="AlphaFoldDB" id="A0A4Y7ICP5"/>
<dbReference type="Gramene" id="RZC46697">
    <property type="protein sequence ID" value="RZC46697"/>
    <property type="gene ID" value="C5167_039645"/>
</dbReference>
<keyword evidence="2" id="KW-1185">Reference proteome</keyword>
<protein>
    <submittedName>
        <fullName evidence="1">Uncharacterized protein</fullName>
    </submittedName>
</protein>
<reference evidence="1 2" key="1">
    <citation type="journal article" date="2018" name="Science">
        <title>The opium poppy genome and morphinan production.</title>
        <authorList>
            <person name="Guo L."/>
            <person name="Winzer T."/>
            <person name="Yang X."/>
            <person name="Li Y."/>
            <person name="Ning Z."/>
            <person name="He Z."/>
            <person name="Teodor R."/>
            <person name="Lu Y."/>
            <person name="Bowser T.A."/>
            <person name="Graham I.A."/>
            <person name="Ye K."/>
        </authorList>
    </citation>
    <scope>NUCLEOTIDE SEQUENCE [LARGE SCALE GENOMIC DNA]</scope>
    <source>
        <strain evidence="2">cv. HN1</strain>
        <tissue evidence="1">Leaves</tissue>
    </source>
</reference>
<accession>A0A4Y7ICP5</accession>
<dbReference type="Proteomes" id="UP000316621">
    <property type="component" value="Chromosome 1"/>
</dbReference>
<evidence type="ECO:0000313" key="2">
    <source>
        <dbReference type="Proteomes" id="UP000316621"/>
    </source>
</evidence>
<organism evidence="1 2">
    <name type="scientific">Papaver somniferum</name>
    <name type="common">Opium poppy</name>
    <dbReference type="NCBI Taxonomy" id="3469"/>
    <lineage>
        <taxon>Eukaryota</taxon>
        <taxon>Viridiplantae</taxon>
        <taxon>Streptophyta</taxon>
        <taxon>Embryophyta</taxon>
        <taxon>Tracheophyta</taxon>
        <taxon>Spermatophyta</taxon>
        <taxon>Magnoliopsida</taxon>
        <taxon>Ranunculales</taxon>
        <taxon>Papaveraceae</taxon>
        <taxon>Papaveroideae</taxon>
        <taxon>Papaver</taxon>
    </lineage>
</organism>
<sequence>MMLVVMKGCMAFQSNIITSLGDNAIDRVIPRGSYEPKEENCKRNPRWVALALSKRAELFEFLVQHDLVSMVDLKENPGGLMVSSPNVRERPK</sequence>
<dbReference type="EMBL" id="CM010715">
    <property type="protein sequence ID" value="RZC46697.1"/>
    <property type="molecule type" value="Genomic_DNA"/>
</dbReference>
<proteinExistence type="predicted"/>
<evidence type="ECO:0000313" key="1">
    <source>
        <dbReference type="EMBL" id="RZC46697.1"/>
    </source>
</evidence>
<feature type="non-terminal residue" evidence="1">
    <location>
        <position position="92"/>
    </location>
</feature>